<dbReference type="GO" id="GO:0004843">
    <property type="term" value="F:cysteine-type deubiquitinase activity"/>
    <property type="evidence" value="ECO:0007669"/>
    <property type="project" value="InterPro"/>
</dbReference>
<dbReference type="PROSITE" id="PS00972">
    <property type="entry name" value="USP_1"/>
    <property type="match status" value="1"/>
</dbReference>
<dbReference type="Proteomes" id="UP000230066">
    <property type="component" value="Unassembled WGS sequence"/>
</dbReference>
<comment type="caution">
    <text evidence="3">The sequence shown here is derived from an EMBL/GenBank/DDBJ whole genome shotgun (WGS) entry which is preliminary data.</text>
</comment>
<keyword evidence="4" id="KW-1185">Reference proteome</keyword>
<feature type="compositionally biased region" description="Polar residues" evidence="1">
    <location>
        <begin position="741"/>
        <end position="752"/>
    </location>
</feature>
<accession>A0A4E0S3K3</accession>
<dbReference type="GO" id="GO:0016579">
    <property type="term" value="P:protein deubiquitination"/>
    <property type="evidence" value="ECO:0007669"/>
    <property type="project" value="InterPro"/>
</dbReference>
<dbReference type="PANTHER" id="PTHR24006">
    <property type="entry name" value="UBIQUITIN CARBOXYL-TERMINAL HYDROLASE"/>
    <property type="match status" value="1"/>
</dbReference>
<evidence type="ECO:0000313" key="3">
    <source>
        <dbReference type="EMBL" id="THD27590.1"/>
    </source>
</evidence>
<dbReference type="Gene3D" id="3.90.70.10">
    <property type="entry name" value="Cysteine proteinases"/>
    <property type="match status" value="1"/>
</dbReference>
<evidence type="ECO:0000313" key="4">
    <source>
        <dbReference type="Proteomes" id="UP000230066"/>
    </source>
</evidence>
<dbReference type="GO" id="GO:0005829">
    <property type="term" value="C:cytosol"/>
    <property type="evidence" value="ECO:0007669"/>
    <property type="project" value="TreeGrafter"/>
</dbReference>
<organism evidence="3 4">
    <name type="scientific">Fasciola hepatica</name>
    <name type="common">Liver fluke</name>
    <dbReference type="NCBI Taxonomy" id="6192"/>
    <lineage>
        <taxon>Eukaryota</taxon>
        <taxon>Metazoa</taxon>
        <taxon>Spiralia</taxon>
        <taxon>Lophotrochozoa</taxon>
        <taxon>Platyhelminthes</taxon>
        <taxon>Trematoda</taxon>
        <taxon>Digenea</taxon>
        <taxon>Plagiorchiida</taxon>
        <taxon>Echinostomata</taxon>
        <taxon>Echinostomatoidea</taxon>
        <taxon>Fasciolidae</taxon>
        <taxon>Fasciola</taxon>
    </lineage>
</organism>
<dbReference type="AlphaFoldDB" id="A0A4E0S3K3"/>
<dbReference type="GO" id="GO:0005634">
    <property type="term" value="C:nucleus"/>
    <property type="evidence" value="ECO:0007669"/>
    <property type="project" value="TreeGrafter"/>
</dbReference>
<dbReference type="InterPro" id="IPR050164">
    <property type="entry name" value="Peptidase_C19"/>
</dbReference>
<dbReference type="CDD" id="cd02257">
    <property type="entry name" value="Peptidase_C19"/>
    <property type="match status" value="1"/>
</dbReference>
<dbReference type="EMBL" id="JXXN02000376">
    <property type="protein sequence ID" value="THD27590.1"/>
    <property type="molecule type" value="Genomic_DNA"/>
</dbReference>
<feature type="compositionally biased region" description="Basic and acidic residues" evidence="1">
    <location>
        <begin position="688"/>
        <end position="717"/>
    </location>
</feature>
<name>A0A4E0S3K3_FASHE</name>
<dbReference type="PROSITE" id="PS00973">
    <property type="entry name" value="USP_2"/>
    <property type="match status" value="1"/>
</dbReference>
<protein>
    <recommendedName>
        <fullName evidence="2">USP domain-containing protein</fullName>
    </recommendedName>
</protein>
<feature type="domain" description="USP" evidence="2">
    <location>
        <begin position="555"/>
        <end position="1033"/>
    </location>
</feature>
<feature type="region of interest" description="Disordered" evidence="1">
    <location>
        <begin position="688"/>
        <end position="752"/>
    </location>
</feature>
<dbReference type="Pfam" id="PF00443">
    <property type="entry name" value="UCH"/>
    <property type="match status" value="1"/>
</dbReference>
<dbReference type="PROSITE" id="PS50235">
    <property type="entry name" value="USP_3"/>
    <property type="match status" value="1"/>
</dbReference>
<sequence>MAYRTRATSCGRSLTPHTTSGMDVVIVALLRSQVTDEVKRNVLQNCLRVVENSEFSEELSSLTKGLLSVIDEMVDPMCAVWGGLPEELFCIIQSVLRKTPNEILYKTVKILAVEETDVLSYSNAVLVALLCDSDKFDSYLDLVIGDNEGLSDLFKSIMKALCFLGFSDSKFNLKAITGRAIQIAKLLRHCLSNGLKYDRLLSLACIMLQFMTQNFISPTQKINKNISYLIDLSFVVAELLIVLSSVKVSSDTESSGKVDIVSEFIYRKVETFIADPFTFDTAYLQLASLLFRLDSSFDVTPVTSFVDSLATLYSGDIEICFSILRRMTCWLVWPFRNEASPLDKWIIGFLCEVFRRTYFYPGAAEFVPPKKWITFMEEQLKLILQFLVQQNTTDMCILNVLAFLLLTGNSVSRSHRFKTFSEELTRGLRSVSHRQSKNSDSECEAFMSRISRILQLALSSVGVSNDLPTKCTLREIQNPTIQFFSQFEDTITPEKLMKRAKVYEWSTLLQWGSRAGDNLRRCWGRWEQYGDETRSCSPASMLYGHNNGCQLTNHGGLLNIGNTCYANATLQLLYHCPDFRLAVLENPRIQRISTKPPAVKQSALTRRTEILSPVDPIALGESRGGLHLQLFSLFRSLNTQMGPAVRDPGIVLSLSKPAHFVSGEQQDAVEYLIHLLQQLQDEEVELKRDSVNTPRDGDRFQEVDSAEKDSEKIHGDSCSRNTETIVDGSADAFSSPGIRGTTPTNQAGDSPVSSAKLSVISRLFGGTLVRHTSCTECFHTSSILDEPFSCLYLPVSPADEAVVRSTNQHSKSEPNDCNRQPDNTDVDLTALLHTHFSQIERVSSVQACESCGKQTVLARRMCLKNLASHVLICLKVFTFCRESQTSSKVMKKITIPERLCVTLSGQVDSSTPETHSSESFPNEVLFPSTKLSEDMTDPAHCDTEKPVYSATSSPSSSSCCLNDKAQPVTTRTFKLQGMILHHGLSLHCGHYTCVARVGMEWISFDDAFVHLTSLDQIYSTPLTTPYLLLYTQV</sequence>
<dbReference type="InterPro" id="IPR001394">
    <property type="entry name" value="Peptidase_C19_UCH"/>
</dbReference>
<proteinExistence type="predicted"/>
<dbReference type="SUPFAM" id="SSF54001">
    <property type="entry name" value="Cysteine proteinases"/>
    <property type="match status" value="1"/>
</dbReference>
<reference evidence="3" key="1">
    <citation type="submission" date="2019-03" db="EMBL/GenBank/DDBJ databases">
        <title>Improved annotation for the trematode Fasciola hepatica.</title>
        <authorList>
            <person name="Choi Y.-J."/>
            <person name="Martin J."/>
            <person name="Mitreva M."/>
        </authorList>
    </citation>
    <scope>NUCLEOTIDE SEQUENCE [LARGE SCALE GENOMIC DNA]</scope>
</reference>
<dbReference type="InterPro" id="IPR018200">
    <property type="entry name" value="USP_CS"/>
</dbReference>
<gene>
    <name evidence="3" type="ORF">D915_001570</name>
</gene>
<dbReference type="InterPro" id="IPR028889">
    <property type="entry name" value="USP"/>
</dbReference>
<evidence type="ECO:0000259" key="2">
    <source>
        <dbReference type="PROSITE" id="PS50235"/>
    </source>
</evidence>
<dbReference type="InterPro" id="IPR038765">
    <property type="entry name" value="Papain-like_cys_pep_sf"/>
</dbReference>
<evidence type="ECO:0000256" key="1">
    <source>
        <dbReference type="SAM" id="MobiDB-lite"/>
    </source>
</evidence>